<reference evidence="1" key="1">
    <citation type="submission" date="2021-03" db="EMBL/GenBank/DDBJ databases">
        <title>Draft genome sequence of rust myrtle Austropuccinia psidii MF-1, a brazilian biotype.</title>
        <authorList>
            <person name="Quecine M.C."/>
            <person name="Pachon D.M.R."/>
            <person name="Bonatelli M.L."/>
            <person name="Correr F.H."/>
            <person name="Franceschini L.M."/>
            <person name="Leite T.F."/>
            <person name="Margarido G.R.A."/>
            <person name="Almeida C.A."/>
            <person name="Ferrarezi J.A."/>
            <person name="Labate C.A."/>
        </authorList>
    </citation>
    <scope>NUCLEOTIDE SEQUENCE</scope>
    <source>
        <strain evidence="1">MF-1</strain>
    </source>
</reference>
<evidence type="ECO:0000313" key="1">
    <source>
        <dbReference type="EMBL" id="MBW0478634.1"/>
    </source>
</evidence>
<protein>
    <recommendedName>
        <fullName evidence="3">Integrase catalytic domain-containing protein</fullName>
    </recommendedName>
</protein>
<proteinExistence type="predicted"/>
<dbReference type="GO" id="GO:0003676">
    <property type="term" value="F:nucleic acid binding"/>
    <property type="evidence" value="ECO:0007669"/>
    <property type="project" value="InterPro"/>
</dbReference>
<keyword evidence="2" id="KW-1185">Reference proteome</keyword>
<organism evidence="1 2">
    <name type="scientific">Austropuccinia psidii MF-1</name>
    <dbReference type="NCBI Taxonomy" id="1389203"/>
    <lineage>
        <taxon>Eukaryota</taxon>
        <taxon>Fungi</taxon>
        <taxon>Dikarya</taxon>
        <taxon>Basidiomycota</taxon>
        <taxon>Pucciniomycotina</taxon>
        <taxon>Pucciniomycetes</taxon>
        <taxon>Pucciniales</taxon>
        <taxon>Sphaerophragmiaceae</taxon>
        <taxon>Austropuccinia</taxon>
    </lineage>
</organism>
<dbReference type="Proteomes" id="UP000765509">
    <property type="component" value="Unassembled WGS sequence"/>
</dbReference>
<gene>
    <name evidence="1" type="ORF">O181_018349</name>
</gene>
<accession>A0A9Q3C560</accession>
<dbReference type="AlphaFoldDB" id="A0A9Q3C560"/>
<evidence type="ECO:0008006" key="3">
    <source>
        <dbReference type="Google" id="ProtNLM"/>
    </source>
</evidence>
<dbReference type="OrthoDB" id="3227343at2759"/>
<dbReference type="Gene3D" id="3.30.420.10">
    <property type="entry name" value="Ribonuclease H-like superfamily/Ribonuclease H"/>
    <property type="match status" value="1"/>
</dbReference>
<sequence>MLGTKIAFNTAYHQQTDGLAERIVHTMEVIIGRLYPYGMEYKDHEGYTHYCVTLLPEIQLPYNTKSALYHSKITLTGRERIESLNASGSLEERSSDYPRHSQRPPCYVEGGMWYSC</sequence>
<comment type="caution">
    <text evidence="1">The sequence shown here is derived from an EMBL/GenBank/DDBJ whole genome shotgun (WGS) entry which is preliminary data.</text>
</comment>
<evidence type="ECO:0000313" key="2">
    <source>
        <dbReference type="Proteomes" id="UP000765509"/>
    </source>
</evidence>
<dbReference type="InterPro" id="IPR036397">
    <property type="entry name" value="RNaseH_sf"/>
</dbReference>
<name>A0A9Q3C560_9BASI</name>
<dbReference type="EMBL" id="AVOT02005259">
    <property type="protein sequence ID" value="MBW0478634.1"/>
    <property type="molecule type" value="Genomic_DNA"/>
</dbReference>